<evidence type="ECO:0000256" key="1">
    <source>
        <dbReference type="SAM" id="MobiDB-lite"/>
    </source>
</evidence>
<dbReference type="EMBL" id="MLJW01005358">
    <property type="protein sequence ID" value="OIQ68352.1"/>
    <property type="molecule type" value="Genomic_DNA"/>
</dbReference>
<reference evidence="2" key="1">
    <citation type="submission" date="2016-10" db="EMBL/GenBank/DDBJ databases">
        <title>Sequence of Gallionella enrichment culture.</title>
        <authorList>
            <person name="Poehlein A."/>
            <person name="Muehling M."/>
            <person name="Daniel R."/>
        </authorList>
    </citation>
    <scope>NUCLEOTIDE SEQUENCE</scope>
</reference>
<proteinExistence type="predicted"/>
<accession>A0A1J5PC75</accession>
<organism evidence="2">
    <name type="scientific">mine drainage metagenome</name>
    <dbReference type="NCBI Taxonomy" id="410659"/>
    <lineage>
        <taxon>unclassified sequences</taxon>
        <taxon>metagenomes</taxon>
        <taxon>ecological metagenomes</taxon>
    </lineage>
</organism>
<feature type="region of interest" description="Disordered" evidence="1">
    <location>
        <begin position="1"/>
        <end position="26"/>
    </location>
</feature>
<gene>
    <name evidence="2" type="ORF">GALL_500540</name>
</gene>
<name>A0A1J5PC75_9ZZZZ</name>
<comment type="caution">
    <text evidence="2">The sequence shown here is derived from an EMBL/GenBank/DDBJ whole genome shotgun (WGS) entry which is preliminary data.</text>
</comment>
<sequence>MKPDTPPITNSSTNEEKNRNGVLNTGRPVQMVAIQAKTATALGMAMTKLAALKNDSDKAGMPVANIWCTHTPKPMNIVEMVDSATSV</sequence>
<evidence type="ECO:0000313" key="2">
    <source>
        <dbReference type="EMBL" id="OIQ68352.1"/>
    </source>
</evidence>
<dbReference type="AlphaFoldDB" id="A0A1J5PC75"/>
<protein>
    <submittedName>
        <fullName evidence="2">Uncharacterized protein</fullName>
    </submittedName>
</protein>